<keyword evidence="1" id="KW-0479">Metal-binding</keyword>
<dbReference type="SMART" id="SM00054">
    <property type="entry name" value="EFh"/>
    <property type="match status" value="5"/>
</dbReference>
<feature type="compositionally biased region" description="Low complexity" evidence="4">
    <location>
        <begin position="882"/>
        <end position="901"/>
    </location>
</feature>
<dbReference type="PROSITE" id="PS00018">
    <property type="entry name" value="EF_HAND_1"/>
    <property type="match status" value="3"/>
</dbReference>
<dbReference type="InterPro" id="IPR002048">
    <property type="entry name" value="EF_hand_dom"/>
</dbReference>
<keyword evidence="3" id="KW-0106">Calcium</keyword>
<evidence type="ECO:0000256" key="1">
    <source>
        <dbReference type="ARBA" id="ARBA00022723"/>
    </source>
</evidence>
<name>G4Z6R6_PHYSP</name>
<evidence type="ECO:0000259" key="5">
    <source>
        <dbReference type="PROSITE" id="PS50222"/>
    </source>
</evidence>
<dbReference type="InterPro" id="IPR051581">
    <property type="entry name" value="Ca-bind"/>
</dbReference>
<feature type="domain" description="EF-hand" evidence="5">
    <location>
        <begin position="1005"/>
        <end position="1040"/>
    </location>
</feature>
<feature type="region of interest" description="Disordered" evidence="4">
    <location>
        <begin position="841"/>
        <end position="902"/>
    </location>
</feature>
<dbReference type="InterPro" id="IPR018247">
    <property type="entry name" value="EF_Hand_1_Ca_BS"/>
</dbReference>
<dbReference type="CDD" id="cd00051">
    <property type="entry name" value="EFh"/>
    <property type="match status" value="1"/>
</dbReference>
<dbReference type="Pfam" id="PF13202">
    <property type="entry name" value="EF-hand_5"/>
    <property type="match status" value="1"/>
</dbReference>
<feature type="compositionally biased region" description="Low complexity" evidence="4">
    <location>
        <begin position="1149"/>
        <end position="1177"/>
    </location>
</feature>
<feature type="domain" description="EF-hand" evidence="5">
    <location>
        <begin position="705"/>
        <end position="740"/>
    </location>
</feature>
<keyword evidence="7" id="KW-1185">Reference proteome</keyword>
<dbReference type="KEGG" id="psoj:PHYSODRAFT_489843"/>
<dbReference type="SUPFAM" id="SSF47473">
    <property type="entry name" value="EF-hand"/>
    <property type="match status" value="3"/>
</dbReference>
<feature type="domain" description="EF-hand" evidence="5">
    <location>
        <begin position="356"/>
        <end position="391"/>
    </location>
</feature>
<dbReference type="InParanoid" id="G4Z6R6"/>
<dbReference type="Pfam" id="PF13833">
    <property type="entry name" value="EF-hand_8"/>
    <property type="match status" value="1"/>
</dbReference>
<dbReference type="RefSeq" id="XP_009523049.1">
    <property type="nucleotide sequence ID" value="XM_009524754.1"/>
</dbReference>
<feature type="region of interest" description="Disordered" evidence="4">
    <location>
        <begin position="544"/>
        <end position="598"/>
    </location>
</feature>
<accession>G4Z6R6</accession>
<gene>
    <name evidence="6" type="ORF">PHYSODRAFT_489843</name>
</gene>
<reference evidence="6 7" key="1">
    <citation type="journal article" date="2006" name="Science">
        <title>Phytophthora genome sequences uncover evolutionary origins and mechanisms of pathogenesis.</title>
        <authorList>
            <person name="Tyler B.M."/>
            <person name="Tripathy S."/>
            <person name="Zhang X."/>
            <person name="Dehal P."/>
            <person name="Jiang R.H."/>
            <person name="Aerts A."/>
            <person name="Arredondo F.D."/>
            <person name="Baxter L."/>
            <person name="Bensasson D."/>
            <person name="Beynon J.L."/>
            <person name="Chapman J."/>
            <person name="Damasceno C.M."/>
            <person name="Dorrance A.E."/>
            <person name="Dou D."/>
            <person name="Dickerman A.W."/>
            <person name="Dubchak I.L."/>
            <person name="Garbelotto M."/>
            <person name="Gijzen M."/>
            <person name="Gordon S.G."/>
            <person name="Govers F."/>
            <person name="Grunwald N.J."/>
            <person name="Huang W."/>
            <person name="Ivors K.L."/>
            <person name="Jones R.W."/>
            <person name="Kamoun S."/>
            <person name="Krampis K."/>
            <person name="Lamour K.H."/>
            <person name="Lee M.K."/>
            <person name="McDonald W.H."/>
            <person name="Medina M."/>
            <person name="Meijer H.J."/>
            <person name="Nordberg E.K."/>
            <person name="Maclean D.J."/>
            <person name="Ospina-Giraldo M.D."/>
            <person name="Morris P.F."/>
            <person name="Phuntumart V."/>
            <person name="Putnam N.H."/>
            <person name="Rash S."/>
            <person name="Rose J.K."/>
            <person name="Sakihama Y."/>
            <person name="Salamov A.A."/>
            <person name="Savidor A."/>
            <person name="Scheuring C.F."/>
            <person name="Smith B.M."/>
            <person name="Sobral B.W."/>
            <person name="Terry A."/>
            <person name="Torto-Alalibo T.A."/>
            <person name="Win J."/>
            <person name="Xu Z."/>
            <person name="Zhang H."/>
            <person name="Grigoriev I.V."/>
            <person name="Rokhsar D.S."/>
            <person name="Boore J.L."/>
        </authorList>
    </citation>
    <scope>NUCLEOTIDE SEQUENCE [LARGE SCALE GENOMIC DNA]</scope>
    <source>
        <strain evidence="6 7">P6497</strain>
    </source>
</reference>
<dbReference type="GO" id="GO:0005509">
    <property type="term" value="F:calcium ion binding"/>
    <property type="evidence" value="ECO:0007669"/>
    <property type="project" value="InterPro"/>
</dbReference>
<feature type="compositionally biased region" description="Polar residues" evidence="4">
    <location>
        <begin position="920"/>
        <end position="937"/>
    </location>
</feature>
<evidence type="ECO:0000256" key="3">
    <source>
        <dbReference type="ARBA" id="ARBA00022837"/>
    </source>
</evidence>
<feature type="compositionally biased region" description="Polar residues" evidence="4">
    <location>
        <begin position="544"/>
        <end position="553"/>
    </location>
</feature>
<dbReference type="PANTHER" id="PTHR34524">
    <property type="entry name" value="CALCYPHOSIN"/>
    <property type="match status" value="1"/>
</dbReference>
<keyword evidence="2" id="KW-0677">Repeat</keyword>
<dbReference type="Proteomes" id="UP000002640">
    <property type="component" value="Unassembled WGS sequence"/>
</dbReference>
<feature type="region of interest" description="Disordered" evidence="4">
    <location>
        <begin position="1149"/>
        <end position="1190"/>
    </location>
</feature>
<dbReference type="PROSITE" id="PS50222">
    <property type="entry name" value="EF_HAND_2"/>
    <property type="match status" value="3"/>
</dbReference>
<feature type="region of interest" description="Disordered" evidence="4">
    <location>
        <begin position="918"/>
        <end position="942"/>
    </location>
</feature>
<sequence>MASLTQWKERQQQCAEQVDMQALLNNVRASLRTQGLIAWVNVSLALEKAQSESGGLTNGALKRLLNDCRVPISDVDARALVQRLNQGAEEDGRVTADAIKNLIFGSISGRKLEFVQSAFDTLDRKGVGYLALQDVLGAHDAARHPAVMFGEQTAEQAAREFQTAFMTAARRTGTAFVSWAQWLSYFQCVAAQAPSDEYFELLMKRVWHADTRRSLQEAAGVADLNHRMDSIAPPAPAAVAPVSLLQALQQNQSTSSKAKVVLSISTTAPPLGQSRSNSFSFSPMDPDASPRGTAVHTTNEFLKGSQFAACLTEVTPSVSPVSSVRSGAGPSVETLDPGAASVLRKLQNGLRGRGIQALVELGRCLRLGDADGDGLLTLGEFRRALQNSYEATSATTPNYTPLSDADLRGLFRHLDCDRTGSVPIDSALDLVRGTMSARRLRLVHSAYQTLARETGTGMLDACDVVQRYDASRHPDVIAQRKSEEQCFREFVENFDMDESGGEGPSGAPGKILPRQWEAYYHNVSFLVPDDDLFELIVRNTWQLPSTGSPTQAGSKRHPPPPILTESPRGSSFAGNGVRQPTPTSGEVTWRGRRSTGPGMASQQAFAVLQPDLADHVPPSGVISPSSAMNLAPPRSPGKQSKDLRRMVHSLRCELKERGLGGFITLQQQLRRAAGRSDDDYVDELNDGSVGFHEFVRALKSSGVHVTGRDAQALFYHFDSNHDGTMSVSEFLTGVREPMNARRQLVVRMAFDTLDRSGSGELDAGAVAAAFDARRLPEVLTGRKTDCEAHAEFLDIFGLVTERQRQRRINFDVWERFYANVSAAIDEDEQFEQMVRNAWHVGPGSGGRVPAAGSRPASADGIRVHSQRVDPGRSSLHEILDHSSSYTSSPTSSSAGPSPSMTLRRARNNVSNSIAACLGSAPSSQQQRSSTEISTGLTSPGKREFHLHPAGVQAILTRLKQVLQSQGTPGFCTLNRRLQLARGNAMNLQDLRGAAVDCELTLPGGLTDGDLRLLFQYLDSDGDGRVAPDELINIVRPALIGRRLECVHEAFAKLAKMRNTRDAEKALLEPSDVVEEFNASAHPDVLAGRRGVDHVYREFLETFDIDGGAQDGKVTWDQWRGYYHNVSASIASDKLFEEMVCNVWHIDSSNSKSSYKSDVDADTATQPQQQQDNQRSTTPLAAGVRSTPAAPELPVQLARERKILSLKDVASGAMTDPNRSTSSRGQPLGIEAAPTYTGDTVLHAIRYRIRQSNSLADVVQLRARLHQAADPRSGTITYLRCCDALNSALGLAMGEAQGRALFEHLSHFYQSNGDDSSSAGERFLQHQHRVNGYDGAGNRLPLQLVLGCLLERLSAPCLASATQVFSTLQAAGKGRVFPAVLASSFQAARHPDVVLGRASAAQVFQDFALNFEVAGGAAGDGVVSFQHFEAYCVNLRAALGSDELLQLVLRDCFGGNTS</sequence>
<feature type="region of interest" description="Disordered" evidence="4">
    <location>
        <begin position="1208"/>
        <end position="1231"/>
    </location>
</feature>
<dbReference type="OMA" id="CEAHAEF"/>
<evidence type="ECO:0000256" key="4">
    <source>
        <dbReference type="SAM" id="MobiDB-lite"/>
    </source>
</evidence>
<evidence type="ECO:0000313" key="6">
    <source>
        <dbReference type="EMBL" id="EGZ20332.1"/>
    </source>
</evidence>
<protein>
    <recommendedName>
        <fullName evidence="5">EF-hand domain-containing protein</fullName>
    </recommendedName>
</protein>
<feature type="region of interest" description="Disordered" evidence="4">
    <location>
        <begin position="616"/>
        <end position="642"/>
    </location>
</feature>
<evidence type="ECO:0000256" key="2">
    <source>
        <dbReference type="ARBA" id="ARBA00022737"/>
    </source>
</evidence>
<proteinExistence type="predicted"/>
<dbReference type="GeneID" id="20656476"/>
<organism evidence="6 7">
    <name type="scientific">Phytophthora sojae (strain P6497)</name>
    <name type="common">Soybean stem and root rot agent</name>
    <name type="synonym">Phytophthora megasperma f. sp. glycines</name>
    <dbReference type="NCBI Taxonomy" id="1094619"/>
    <lineage>
        <taxon>Eukaryota</taxon>
        <taxon>Sar</taxon>
        <taxon>Stramenopiles</taxon>
        <taxon>Oomycota</taxon>
        <taxon>Peronosporomycetes</taxon>
        <taxon>Peronosporales</taxon>
        <taxon>Peronosporaceae</taxon>
        <taxon>Phytophthora</taxon>
    </lineage>
</organism>
<dbReference type="EMBL" id="JH159153">
    <property type="protein sequence ID" value="EGZ20332.1"/>
    <property type="molecule type" value="Genomic_DNA"/>
</dbReference>
<dbReference type="InterPro" id="IPR011992">
    <property type="entry name" value="EF-hand-dom_pair"/>
</dbReference>
<feature type="compositionally biased region" description="Polar residues" evidence="4">
    <location>
        <begin position="567"/>
        <end position="586"/>
    </location>
</feature>
<evidence type="ECO:0000313" key="7">
    <source>
        <dbReference type="Proteomes" id="UP000002640"/>
    </source>
</evidence>
<dbReference type="Gene3D" id="1.10.238.10">
    <property type="entry name" value="EF-hand"/>
    <property type="match status" value="7"/>
</dbReference>
<dbReference type="PANTHER" id="PTHR34524:SF6">
    <property type="entry name" value="CALCYPHOSINE LIKE"/>
    <property type="match status" value="1"/>
</dbReference>
<feature type="compositionally biased region" description="Basic and acidic residues" evidence="4">
    <location>
        <begin position="866"/>
        <end position="880"/>
    </location>
</feature>